<evidence type="ECO:0000313" key="1">
    <source>
        <dbReference type="EMBL" id="GAJ01296.1"/>
    </source>
</evidence>
<proteinExistence type="predicted"/>
<dbReference type="EMBL" id="BARW01016030">
    <property type="protein sequence ID" value="GAJ01296.1"/>
    <property type="molecule type" value="Genomic_DNA"/>
</dbReference>
<sequence>MHVPLGPLYLATILKQAGYDARLARPEKIEDFTNFHDADIICISFYRENHSDEHRYLGFDQAIRM</sequence>
<accession>X1UN22</accession>
<gene>
    <name evidence="1" type="ORF">S12H4_28000</name>
</gene>
<organism evidence="1">
    <name type="scientific">marine sediment metagenome</name>
    <dbReference type="NCBI Taxonomy" id="412755"/>
    <lineage>
        <taxon>unclassified sequences</taxon>
        <taxon>metagenomes</taxon>
        <taxon>ecological metagenomes</taxon>
    </lineage>
</organism>
<reference evidence="1" key="1">
    <citation type="journal article" date="2014" name="Front. Microbiol.">
        <title>High frequency of phylogenetically diverse reductive dehalogenase-homologous genes in deep subseafloor sedimentary metagenomes.</title>
        <authorList>
            <person name="Kawai M."/>
            <person name="Futagami T."/>
            <person name="Toyoda A."/>
            <person name="Takaki Y."/>
            <person name="Nishi S."/>
            <person name="Hori S."/>
            <person name="Arai W."/>
            <person name="Tsubouchi T."/>
            <person name="Morono Y."/>
            <person name="Uchiyama I."/>
            <person name="Ito T."/>
            <person name="Fujiyama A."/>
            <person name="Inagaki F."/>
            <person name="Takami H."/>
        </authorList>
    </citation>
    <scope>NUCLEOTIDE SEQUENCE</scope>
    <source>
        <strain evidence="1">Expedition CK06-06</strain>
    </source>
</reference>
<comment type="caution">
    <text evidence="1">The sequence shown here is derived from an EMBL/GenBank/DDBJ whole genome shotgun (WGS) entry which is preliminary data.</text>
</comment>
<name>X1UN22_9ZZZZ</name>
<dbReference type="AlphaFoldDB" id="X1UN22"/>
<protein>
    <submittedName>
        <fullName evidence="1">Uncharacterized protein</fullName>
    </submittedName>
</protein>